<protein>
    <recommendedName>
        <fullName evidence="1">DUF6894 domain-containing protein</fullName>
    </recommendedName>
</protein>
<reference evidence="2 3" key="1">
    <citation type="submission" date="2016-11" db="EMBL/GenBank/DDBJ databases">
        <title>Complete Genome Sequence of Bradyrhizobium sp. strain J5, an isolated from soybean nodule in Hokkaido.</title>
        <authorList>
            <person name="Kanehara K."/>
        </authorList>
    </citation>
    <scope>NUCLEOTIDE SEQUENCE [LARGE SCALE GENOMIC DNA]</scope>
    <source>
        <strain evidence="2 3">J5</strain>
    </source>
</reference>
<proteinExistence type="predicted"/>
<accession>A0A1L3F8V5</accession>
<dbReference type="InterPro" id="IPR054189">
    <property type="entry name" value="DUF6894"/>
</dbReference>
<organism evidence="2 3">
    <name type="scientific">Bradyrhizobium japonicum</name>
    <dbReference type="NCBI Taxonomy" id="375"/>
    <lineage>
        <taxon>Bacteria</taxon>
        <taxon>Pseudomonadati</taxon>
        <taxon>Pseudomonadota</taxon>
        <taxon>Alphaproteobacteria</taxon>
        <taxon>Hyphomicrobiales</taxon>
        <taxon>Nitrobacteraceae</taxon>
        <taxon>Bradyrhizobium</taxon>
    </lineage>
</organism>
<dbReference type="AlphaFoldDB" id="A0A1L3F8V5"/>
<sequence length="76" mass="8815">MPRYFFHQHVRGQRTEDPLGKLFPTDGTACHQAVQRMPAHLKRAAERSRNTYVATEITNGHRTLFVVRGTVIVERR</sequence>
<evidence type="ECO:0000313" key="3">
    <source>
        <dbReference type="Proteomes" id="UP000181962"/>
    </source>
</evidence>
<dbReference type="EMBL" id="CP017637">
    <property type="protein sequence ID" value="APG09731.1"/>
    <property type="molecule type" value="Genomic_DNA"/>
</dbReference>
<dbReference type="RefSeq" id="WP_420480975.1">
    <property type="nucleotide sequence ID" value="NZ_CP017637.1"/>
</dbReference>
<gene>
    <name evidence="2" type="ORF">BKD09_15435</name>
</gene>
<dbReference type="Proteomes" id="UP000181962">
    <property type="component" value="Chromosome"/>
</dbReference>
<name>A0A1L3F8V5_BRAJP</name>
<feature type="domain" description="DUF6894" evidence="1">
    <location>
        <begin position="3"/>
        <end position="67"/>
    </location>
</feature>
<dbReference type="Pfam" id="PF21834">
    <property type="entry name" value="DUF6894"/>
    <property type="match status" value="1"/>
</dbReference>
<evidence type="ECO:0000259" key="1">
    <source>
        <dbReference type="Pfam" id="PF21834"/>
    </source>
</evidence>
<evidence type="ECO:0000313" key="2">
    <source>
        <dbReference type="EMBL" id="APG09731.1"/>
    </source>
</evidence>